<evidence type="ECO:0000256" key="2">
    <source>
        <dbReference type="SAM" id="MobiDB-lite"/>
    </source>
</evidence>
<dbReference type="KEGG" id="smo:SELMODRAFT_424637"/>
<protein>
    <recommendedName>
        <fullName evidence="3">Remorin C-terminal domain-containing protein</fullName>
    </recommendedName>
</protein>
<proteinExistence type="inferred from homology"/>
<dbReference type="PANTHER" id="PTHR31471:SF1">
    <property type="entry name" value="OS12G0613600 PROTEIN"/>
    <property type="match status" value="1"/>
</dbReference>
<keyword evidence="5" id="KW-1185">Reference proteome</keyword>
<dbReference type="Gramene" id="EFJ13177">
    <property type="protein sequence ID" value="EFJ13177"/>
    <property type="gene ID" value="SELMODRAFT_424637"/>
</dbReference>
<comment type="similarity">
    <text evidence="1">Belongs to the remorin family.</text>
</comment>
<name>D8SQK2_SELML</name>
<organism evidence="5">
    <name type="scientific">Selaginella moellendorffii</name>
    <name type="common">Spikemoss</name>
    <dbReference type="NCBI Taxonomy" id="88036"/>
    <lineage>
        <taxon>Eukaryota</taxon>
        <taxon>Viridiplantae</taxon>
        <taxon>Streptophyta</taxon>
        <taxon>Embryophyta</taxon>
        <taxon>Tracheophyta</taxon>
        <taxon>Lycopodiopsida</taxon>
        <taxon>Selaginellales</taxon>
        <taxon>Selaginellaceae</taxon>
        <taxon>Selaginella</taxon>
    </lineage>
</organism>
<accession>D8SQK2</accession>
<dbReference type="PANTHER" id="PTHR31471">
    <property type="entry name" value="OS02G0116800 PROTEIN"/>
    <property type="match status" value="1"/>
</dbReference>
<dbReference type="InterPro" id="IPR005516">
    <property type="entry name" value="Remorin_C"/>
</dbReference>
<feature type="domain" description="Remorin C-terminal" evidence="3">
    <location>
        <begin position="230"/>
        <end position="276"/>
    </location>
</feature>
<dbReference type="Proteomes" id="UP000001514">
    <property type="component" value="Unassembled WGS sequence"/>
</dbReference>
<dbReference type="EMBL" id="GL377634">
    <property type="protein sequence ID" value="EFJ13177.1"/>
    <property type="molecule type" value="Genomic_DNA"/>
</dbReference>
<evidence type="ECO:0000313" key="4">
    <source>
        <dbReference type="EMBL" id="EFJ13177.1"/>
    </source>
</evidence>
<dbReference type="Pfam" id="PF03763">
    <property type="entry name" value="Remorin_C"/>
    <property type="match status" value="1"/>
</dbReference>
<evidence type="ECO:0000256" key="1">
    <source>
        <dbReference type="ARBA" id="ARBA00005711"/>
    </source>
</evidence>
<reference evidence="4 5" key="1">
    <citation type="journal article" date="2011" name="Science">
        <title>The Selaginella genome identifies genetic changes associated with the evolution of vascular plants.</title>
        <authorList>
            <person name="Banks J.A."/>
            <person name="Nishiyama T."/>
            <person name="Hasebe M."/>
            <person name="Bowman J.L."/>
            <person name="Gribskov M."/>
            <person name="dePamphilis C."/>
            <person name="Albert V.A."/>
            <person name="Aono N."/>
            <person name="Aoyama T."/>
            <person name="Ambrose B.A."/>
            <person name="Ashton N.W."/>
            <person name="Axtell M.J."/>
            <person name="Barker E."/>
            <person name="Barker M.S."/>
            <person name="Bennetzen J.L."/>
            <person name="Bonawitz N.D."/>
            <person name="Chapple C."/>
            <person name="Cheng C."/>
            <person name="Correa L.G."/>
            <person name="Dacre M."/>
            <person name="DeBarry J."/>
            <person name="Dreyer I."/>
            <person name="Elias M."/>
            <person name="Engstrom E.M."/>
            <person name="Estelle M."/>
            <person name="Feng L."/>
            <person name="Finet C."/>
            <person name="Floyd S.K."/>
            <person name="Frommer W.B."/>
            <person name="Fujita T."/>
            <person name="Gramzow L."/>
            <person name="Gutensohn M."/>
            <person name="Harholt J."/>
            <person name="Hattori M."/>
            <person name="Heyl A."/>
            <person name="Hirai T."/>
            <person name="Hiwatashi Y."/>
            <person name="Ishikawa M."/>
            <person name="Iwata M."/>
            <person name="Karol K.G."/>
            <person name="Koehler B."/>
            <person name="Kolukisaoglu U."/>
            <person name="Kubo M."/>
            <person name="Kurata T."/>
            <person name="Lalonde S."/>
            <person name="Li K."/>
            <person name="Li Y."/>
            <person name="Litt A."/>
            <person name="Lyons E."/>
            <person name="Manning G."/>
            <person name="Maruyama T."/>
            <person name="Michael T.P."/>
            <person name="Mikami K."/>
            <person name="Miyazaki S."/>
            <person name="Morinaga S."/>
            <person name="Murata T."/>
            <person name="Mueller-Roeber B."/>
            <person name="Nelson D.R."/>
            <person name="Obara M."/>
            <person name="Oguri Y."/>
            <person name="Olmstead R.G."/>
            <person name="Onodera N."/>
            <person name="Petersen B.L."/>
            <person name="Pils B."/>
            <person name="Prigge M."/>
            <person name="Rensing S.A."/>
            <person name="Riano-Pachon D.M."/>
            <person name="Roberts A.W."/>
            <person name="Sato Y."/>
            <person name="Scheller H.V."/>
            <person name="Schulz B."/>
            <person name="Schulz C."/>
            <person name="Shakirov E.V."/>
            <person name="Shibagaki N."/>
            <person name="Shinohara N."/>
            <person name="Shippen D.E."/>
            <person name="Soerensen I."/>
            <person name="Sotooka R."/>
            <person name="Sugimoto N."/>
            <person name="Sugita M."/>
            <person name="Sumikawa N."/>
            <person name="Tanurdzic M."/>
            <person name="Theissen G."/>
            <person name="Ulvskov P."/>
            <person name="Wakazuki S."/>
            <person name="Weng J.K."/>
            <person name="Willats W.W."/>
            <person name="Wipf D."/>
            <person name="Wolf P.G."/>
            <person name="Yang L."/>
            <person name="Zimmer A.D."/>
            <person name="Zhu Q."/>
            <person name="Mitros T."/>
            <person name="Hellsten U."/>
            <person name="Loque D."/>
            <person name="Otillar R."/>
            <person name="Salamov A."/>
            <person name="Schmutz J."/>
            <person name="Shapiro H."/>
            <person name="Lindquist E."/>
            <person name="Lucas S."/>
            <person name="Rokhsar D."/>
            <person name="Grigoriev I.V."/>
        </authorList>
    </citation>
    <scope>NUCLEOTIDE SEQUENCE [LARGE SCALE GENOMIC DNA]</scope>
</reference>
<gene>
    <name evidence="4" type="ORF">SELMODRAFT_424637</name>
</gene>
<evidence type="ECO:0000313" key="5">
    <source>
        <dbReference type="Proteomes" id="UP000001514"/>
    </source>
</evidence>
<dbReference type="HOGENOM" id="CLU_981400_0_0_1"/>
<dbReference type="InParanoid" id="D8SQK2"/>
<feature type="region of interest" description="Disordered" evidence="2">
    <location>
        <begin position="137"/>
        <end position="166"/>
    </location>
</feature>
<feature type="compositionally biased region" description="Basic and acidic residues" evidence="2">
    <location>
        <begin position="86"/>
        <end position="97"/>
    </location>
</feature>
<sequence>MVVAMIVFTQNDVQVITKVSNQAIYHFVRYDLTATSGFNCKHDPHQPPKSPTSLYGVHRSRASIHLHARHGHGDDPNREPGAVKNSDADAHSNHDQPGRLAGAIAANPSTAAAAAAATGNHAHHATELPLHWHRRLSSSAAPSGRAAHIDSSASSDPGWSDDPHHQEHYQARDLGAWHAGARVASRRGRRARRKRTMRLKVVIQQQQQQNQTVDYLRPVVDLDEVRRTMVESRATAEEEAEHAKCMARYEHEEAKILAWENHQKAKAEAELRRMEVLCLFISFV</sequence>
<dbReference type="AlphaFoldDB" id="D8SQK2"/>
<feature type="region of interest" description="Disordered" evidence="2">
    <location>
        <begin position="68"/>
        <end position="101"/>
    </location>
</feature>
<evidence type="ECO:0000259" key="3">
    <source>
        <dbReference type="Pfam" id="PF03763"/>
    </source>
</evidence>